<gene>
    <name evidence="2" type="ORF">LCGC14_0204700</name>
</gene>
<comment type="caution">
    <text evidence="2">The sequence shown here is derived from an EMBL/GenBank/DDBJ whole genome shotgun (WGS) entry which is preliminary data.</text>
</comment>
<dbReference type="InterPro" id="IPR013785">
    <property type="entry name" value="Aldolase_TIM"/>
</dbReference>
<feature type="compositionally biased region" description="Polar residues" evidence="1">
    <location>
        <begin position="367"/>
        <end position="377"/>
    </location>
</feature>
<evidence type="ECO:0008006" key="3">
    <source>
        <dbReference type="Google" id="ProtNLM"/>
    </source>
</evidence>
<name>A0A0F9UYV6_9ZZZZ</name>
<evidence type="ECO:0000256" key="1">
    <source>
        <dbReference type="SAM" id="MobiDB-lite"/>
    </source>
</evidence>
<evidence type="ECO:0000313" key="2">
    <source>
        <dbReference type="EMBL" id="KKN92727.1"/>
    </source>
</evidence>
<accession>A0A0F9UYV6</accession>
<dbReference type="AlphaFoldDB" id="A0A0F9UYV6"/>
<reference evidence="2" key="1">
    <citation type="journal article" date="2015" name="Nature">
        <title>Complex archaea that bridge the gap between prokaryotes and eukaryotes.</title>
        <authorList>
            <person name="Spang A."/>
            <person name="Saw J.H."/>
            <person name="Jorgensen S.L."/>
            <person name="Zaremba-Niedzwiedzka K."/>
            <person name="Martijn J."/>
            <person name="Lind A.E."/>
            <person name="van Eijk R."/>
            <person name="Schleper C."/>
            <person name="Guy L."/>
            <person name="Ettema T.J."/>
        </authorList>
    </citation>
    <scope>NUCLEOTIDE SEQUENCE</scope>
</reference>
<feature type="region of interest" description="Disordered" evidence="1">
    <location>
        <begin position="343"/>
        <end position="392"/>
    </location>
</feature>
<dbReference type="EMBL" id="LAZR01000092">
    <property type="protein sequence ID" value="KKN92727.1"/>
    <property type="molecule type" value="Genomic_DNA"/>
</dbReference>
<organism evidence="2">
    <name type="scientific">marine sediment metagenome</name>
    <dbReference type="NCBI Taxonomy" id="412755"/>
    <lineage>
        <taxon>unclassified sequences</taxon>
        <taxon>metagenomes</taxon>
        <taxon>ecological metagenomes</taxon>
    </lineage>
</organism>
<proteinExistence type="predicted"/>
<protein>
    <recommendedName>
        <fullName evidence="3">Fructose-bisphosphate aldolase</fullName>
    </recommendedName>
</protein>
<dbReference type="SUPFAM" id="SSF51569">
    <property type="entry name" value="Aldolase"/>
    <property type="match status" value="1"/>
</dbReference>
<sequence>MDKTLDKRLAAIHADPNANDFILADAKDADMAFGMAAPGKSPEHVDGGFRSLDEYRDHIRENIRQGLVDIMLMSVSTAEFIALNERMFDRSTVTPAIRANDTSDIWVARGAAYPKEASRPFRTALIDHAQCGQIADESCDRTRGVNLGLYSVTFSNDVDTDHQVLETYKEFRVEAEAKGFRHFLEIFDPNAPVNPIPPHKIGPFINDLIARTLAGVASPGRPIFLKMVYHGPKWMEELAGYDRHLVPGILGGSSGTTYDAFKLLAEAKKYGARAALFGRRINNSEHQPSFIQFLRWLADGEVEPEEAVKAYHGVLQGLGIKPHRPLQQDMMLTTSVTSYGGSGVTTSLPSASPGARSTTGKPKKTETPASPAQSTATKPDGQPDFAKMTPAERLAYHQQRLDKMFGD</sequence>
<dbReference type="Gene3D" id="3.20.20.70">
    <property type="entry name" value="Aldolase class I"/>
    <property type="match status" value="1"/>
</dbReference>
<feature type="compositionally biased region" description="Polar residues" evidence="1">
    <location>
        <begin position="343"/>
        <end position="360"/>
    </location>
</feature>